<evidence type="ECO:0000256" key="7">
    <source>
        <dbReference type="ARBA" id="ARBA00022691"/>
    </source>
</evidence>
<dbReference type="Proteomes" id="UP000594042">
    <property type="component" value="Chromosome"/>
</dbReference>
<keyword evidence="5 10" id="KW-0489">Methyltransferase</keyword>
<dbReference type="AlphaFoldDB" id="A0A7G1HTH6"/>
<gene>
    <name evidence="13" type="ORF">Cop2CBH44_00770</name>
</gene>
<dbReference type="InterPro" id="IPR029026">
    <property type="entry name" value="tRNA_m1G_MTases_N"/>
</dbReference>
<evidence type="ECO:0000259" key="11">
    <source>
        <dbReference type="Pfam" id="PF04452"/>
    </source>
</evidence>
<sequence>MHIFYTPHIGTTLELPEEESRHCVRVLRLAEGTEIRLMDGKGTFYRAAITLAHPKHCTVSIIEKIPSPNPWNCTLHIAIAPTKNIDRIEWFAEKCTEIGIDAITLLHCRYSERKEVKNERIEKIIISAAKQSLKATLPALSGITDFKKFIAQPFDGDKYIAHCYDQDNKTLLKNACKPGTNTLVLIGPEGDFSTEEVEAAIAGGFIPVSLGNSRLRTETAGVVACHTLQLINE</sequence>
<keyword evidence="4 10" id="KW-0698">rRNA processing</keyword>
<evidence type="ECO:0000256" key="2">
    <source>
        <dbReference type="ARBA" id="ARBA00005528"/>
    </source>
</evidence>
<dbReference type="GO" id="GO:0070475">
    <property type="term" value="P:rRNA base methylation"/>
    <property type="evidence" value="ECO:0007669"/>
    <property type="project" value="TreeGrafter"/>
</dbReference>
<keyword evidence="3 10" id="KW-0963">Cytoplasm</keyword>
<dbReference type="InterPro" id="IPR029028">
    <property type="entry name" value="Alpha/beta_knot_MTases"/>
</dbReference>
<dbReference type="SUPFAM" id="SSF75217">
    <property type="entry name" value="alpha/beta knot"/>
    <property type="match status" value="1"/>
</dbReference>
<protein>
    <recommendedName>
        <fullName evidence="10">Ribosomal RNA small subunit methyltransferase E</fullName>
        <ecNumber evidence="10">2.1.1.193</ecNumber>
    </recommendedName>
</protein>
<comment type="catalytic activity">
    <reaction evidence="9 10">
        <text>uridine(1498) in 16S rRNA + S-adenosyl-L-methionine = N(3)-methyluridine(1498) in 16S rRNA + S-adenosyl-L-homocysteine + H(+)</text>
        <dbReference type="Rhea" id="RHEA:42920"/>
        <dbReference type="Rhea" id="RHEA-COMP:10283"/>
        <dbReference type="Rhea" id="RHEA-COMP:10284"/>
        <dbReference type="ChEBI" id="CHEBI:15378"/>
        <dbReference type="ChEBI" id="CHEBI:57856"/>
        <dbReference type="ChEBI" id="CHEBI:59789"/>
        <dbReference type="ChEBI" id="CHEBI:65315"/>
        <dbReference type="ChEBI" id="CHEBI:74502"/>
        <dbReference type="EC" id="2.1.1.193"/>
    </reaction>
</comment>
<dbReference type="InterPro" id="IPR015947">
    <property type="entry name" value="PUA-like_sf"/>
</dbReference>
<accession>A0A7G1HTH6</accession>
<dbReference type="EC" id="2.1.1.193" evidence="10"/>
<dbReference type="NCBIfam" id="TIGR00046">
    <property type="entry name" value="RsmE family RNA methyltransferase"/>
    <property type="match status" value="1"/>
</dbReference>
<dbReference type="Gene3D" id="3.40.1280.10">
    <property type="match status" value="1"/>
</dbReference>
<evidence type="ECO:0000256" key="6">
    <source>
        <dbReference type="ARBA" id="ARBA00022679"/>
    </source>
</evidence>
<keyword evidence="7 10" id="KW-0949">S-adenosyl-L-methionine</keyword>
<dbReference type="Gene3D" id="2.40.240.20">
    <property type="entry name" value="Hypothetical PUA domain-like, domain 1"/>
    <property type="match status" value="1"/>
</dbReference>
<dbReference type="GO" id="GO:0005737">
    <property type="term" value="C:cytoplasm"/>
    <property type="evidence" value="ECO:0007669"/>
    <property type="project" value="UniProtKB-SubCell"/>
</dbReference>
<keyword evidence="6 10" id="KW-0808">Transferase</keyword>
<evidence type="ECO:0000256" key="1">
    <source>
        <dbReference type="ARBA" id="ARBA00004496"/>
    </source>
</evidence>
<dbReference type="InterPro" id="IPR046887">
    <property type="entry name" value="RsmE_PUA-like"/>
</dbReference>
<name>A0A7G1HTH6_9BACT</name>
<dbReference type="SUPFAM" id="SSF88697">
    <property type="entry name" value="PUA domain-like"/>
    <property type="match status" value="1"/>
</dbReference>
<dbReference type="Pfam" id="PF20260">
    <property type="entry name" value="PUA_4"/>
    <property type="match status" value="1"/>
</dbReference>
<dbReference type="CDD" id="cd18084">
    <property type="entry name" value="RsmE-like"/>
    <property type="match status" value="1"/>
</dbReference>
<evidence type="ECO:0000256" key="9">
    <source>
        <dbReference type="ARBA" id="ARBA00047944"/>
    </source>
</evidence>
<dbReference type="EMBL" id="AP023322">
    <property type="protein sequence ID" value="BCI61724.1"/>
    <property type="molecule type" value="Genomic_DNA"/>
</dbReference>
<evidence type="ECO:0000256" key="8">
    <source>
        <dbReference type="ARBA" id="ARBA00025699"/>
    </source>
</evidence>
<evidence type="ECO:0000256" key="3">
    <source>
        <dbReference type="ARBA" id="ARBA00022490"/>
    </source>
</evidence>
<evidence type="ECO:0000256" key="5">
    <source>
        <dbReference type="ARBA" id="ARBA00022603"/>
    </source>
</evidence>
<dbReference type="Pfam" id="PF04452">
    <property type="entry name" value="Methyltrans_RNA"/>
    <property type="match status" value="1"/>
</dbReference>
<evidence type="ECO:0000256" key="10">
    <source>
        <dbReference type="PIRNR" id="PIRNR015601"/>
    </source>
</evidence>
<comment type="similarity">
    <text evidence="2 10">Belongs to the RNA methyltransferase RsmE family.</text>
</comment>
<comment type="function">
    <text evidence="8 10">Specifically methylates the N3 position of the uracil ring of uridine 1498 (m3U1498) in 16S rRNA. Acts on the fully assembled 30S ribosomal subunit.</text>
</comment>
<evidence type="ECO:0000313" key="13">
    <source>
        <dbReference type="EMBL" id="BCI61724.1"/>
    </source>
</evidence>
<dbReference type="InterPro" id="IPR046886">
    <property type="entry name" value="RsmE_MTase_dom"/>
</dbReference>
<organism evidence="13 14">
    <name type="scientific">Coprobacter secundus subsp. similis</name>
    <dbReference type="NCBI Taxonomy" id="2751153"/>
    <lineage>
        <taxon>Bacteria</taxon>
        <taxon>Pseudomonadati</taxon>
        <taxon>Bacteroidota</taxon>
        <taxon>Bacteroidia</taxon>
        <taxon>Bacteroidales</taxon>
        <taxon>Barnesiellaceae</taxon>
        <taxon>Coprobacter</taxon>
    </lineage>
</organism>
<dbReference type="RefSeq" id="WP_200755287.1">
    <property type="nucleotide sequence ID" value="NZ_AP023322.1"/>
</dbReference>
<evidence type="ECO:0000313" key="14">
    <source>
        <dbReference type="Proteomes" id="UP000594042"/>
    </source>
</evidence>
<feature type="domain" description="Ribosomal RNA small subunit methyltransferase E PUA-like" evidence="12">
    <location>
        <begin position="15"/>
        <end position="62"/>
    </location>
</feature>
<dbReference type="PIRSF" id="PIRSF015601">
    <property type="entry name" value="MTase_slr0722"/>
    <property type="match status" value="1"/>
</dbReference>
<evidence type="ECO:0000256" key="4">
    <source>
        <dbReference type="ARBA" id="ARBA00022552"/>
    </source>
</evidence>
<comment type="subcellular location">
    <subcellularLocation>
        <location evidence="1 10">Cytoplasm</location>
    </subcellularLocation>
</comment>
<dbReference type="PANTHER" id="PTHR30027:SF3">
    <property type="entry name" value="16S RRNA (URACIL(1498)-N(3))-METHYLTRANSFERASE"/>
    <property type="match status" value="1"/>
</dbReference>
<dbReference type="InterPro" id="IPR006700">
    <property type="entry name" value="RsmE"/>
</dbReference>
<dbReference type="PANTHER" id="PTHR30027">
    <property type="entry name" value="RIBOSOMAL RNA SMALL SUBUNIT METHYLTRANSFERASE E"/>
    <property type="match status" value="1"/>
</dbReference>
<feature type="domain" description="Ribosomal RNA small subunit methyltransferase E methyltransferase" evidence="11">
    <location>
        <begin position="70"/>
        <end position="229"/>
    </location>
</feature>
<proteinExistence type="inferred from homology"/>
<evidence type="ECO:0000259" key="12">
    <source>
        <dbReference type="Pfam" id="PF20260"/>
    </source>
</evidence>
<dbReference type="KEGG" id="copr:Cop2CBH44_00770"/>
<dbReference type="NCBIfam" id="NF008702">
    <property type="entry name" value="PRK11713.6-1"/>
    <property type="match status" value="1"/>
</dbReference>
<keyword evidence="14" id="KW-1185">Reference proteome</keyword>
<dbReference type="GO" id="GO:0070042">
    <property type="term" value="F:rRNA (uridine-N3-)-methyltransferase activity"/>
    <property type="evidence" value="ECO:0007669"/>
    <property type="project" value="TreeGrafter"/>
</dbReference>
<reference evidence="14" key="1">
    <citation type="submission" date="2020-07" db="EMBL/GenBank/DDBJ databases">
        <title>Complete genome sequencing of Coprobacter sp. strain 2CBH44.</title>
        <authorList>
            <person name="Sakamoto M."/>
            <person name="Murakami T."/>
            <person name="Mori H."/>
        </authorList>
    </citation>
    <scope>NUCLEOTIDE SEQUENCE [LARGE SCALE GENOMIC DNA]</scope>
    <source>
        <strain evidence="14">2CBH44</strain>
    </source>
</reference>